<name>A0A4S4LY99_9APHY</name>
<dbReference type="Proteomes" id="UP000308730">
    <property type="component" value="Unassembled WGS sequence"/>
</dbReference>
<feature type="non-terminal residue" evidence="1">
    <location>
        <position position="109"/>
    </location>
</feature>
<dbReference type="AlphaFoldDB" id="A0A4S4LY99"/>
<gene>
    <name evidence="1" type="ORF">EUX98_g9200</name>
</gene>
<evidence type="ECO:0000313" key="2">
    <source>
        <dbReference type="Proteomes" id="UP000308730"/>
    </source>
</evidence>
<keyword evidence="2" id="KW-1185">Reference proteome</keyword>
<evidence type="ECO:0000313" key="1">
    <source>
        <dbReference type="EMBL" id="THH17057.1"/>
    </source>
</evidence>
<comment type="caution">
    <text evidence="1">The sequence shown here is derived from an EMBL/GenBank/DDBJ whole genome shotgun (WGS) entry which is preliminary data.</text>
</comment>
<accession>A0A4S4LY99</accession>
<dbReference type="EMBL" id="SGPM01000684">
    <property type="protein sequence ID" value="THH17057.1"/>
    <property type="molecule type" value="Genomic_DNA"/>
</dbReference>
<organism evidence="1 2">
    <name type="scientific">Antrodiella citrinella</name>
    <dbReference type="NCBI Taxonomy" id="2447956"/>
    <lineage>
        <taxon>Eukaryota</taxon>
        <taxon>Fungi</taxon>
        <taxon>Dikarya</taxon>
        <taxon>Basidiomycota</taxon>
        <taxon>Agaricomycotina</taxon>
        <taxon>Agaricomycetes</taxon>
        <taxon>Polyporales</taxon>
        <taxon>Steccherinaceae</taxon>
        <taxon>Antrodiella</taxon>
    </lineage>
</organism>
<reference evidence="1 2" key="1">
    <citation type="submission" date="2019-02" db="EMBL/GenBank/DDBJ databases">
        <title>Genome sequencing of the rare red list fungi Antrodiella citrinella (Flaviporus citrinellus).</title>
        <authorList>
            <person name="Buettner E."/>
            <person name="Kellner H."/>
        </authorList>
    </citation>
    <scope>NUCLEOTIDE SEQUENCE [LARGE SCALE GENOMIC DNA]</scope>
    <source>
        <strain evidence="1 2">DSM 108506</strain>
    </source>
</reference>
<protein>
    <submittedName>
        <fullName evidence="1">Uncharacterized protein</fullName>
    </submittedName>
</protein>
<sequence>MDEGRWNYLDTAEFVKTFFNKGDALSHDHIAFELLKNIPEEAFTKSETLLYPYLCKVIDAALTDTNLEIRDTGSWFEKDPSAISKVAVDLTFYDAGSSGHRLTAVEQTR</sequence>
<proteinExistence type="predicted"/>